<organism evidence="14 15">
    <name type="scientific">Thermovibrio ammonificans (strain DSM 15698 / JCM 12110 / HB-1)</name>
    <dbReference type="NCBI Taxonomy" id="648996"/>
    <lineage>
        <taxon>Bacteria</taxon>
        <taxon>Pseudomonadati</taxon>
        <taxon>Aquificota</taxon>
        <taxon>Aquificia</taxon>
        <taxon>Desulfurobacteriales</taxon>
        <taxon>Desulfurobacteriaceae</taxon>
        <taxon>Thermovibrio</taxon>
    </lineage>
</organism>
<evidence type="ECO:0000256" key="8">
    <source>
        <dbReference type="ARBA" id="ARBA00022655"/>
    </source>
</evidence>
<sequence>MRVVTSLKEMAALGLSFCRLGKSVGFVPTMGYLHEGHLSLVRRAKEENDVVVVSIFVNPTQFGPGEDFERYPRDLERDRKLLEAEGVNYLFLPDARQMYPRGFSTWVEVEGLTEGLCGASRPGHFRGVATVVTKLLNLVRPTRAYFGEKDYQQLQVIRRLVADLNIPVEVVGCPIVREPDGLAMSSRNTYLSPEERSSALSLYRGLKLAEELFRQGERNASAIKSAVREFILSHPRTKVDYVEIVDPESLKPVERVKEGDVIALAVFVGNTRLIDNHRFGEPL</sequence>
<dbReference type="Pfam" id="PF02569">
    <property type="entry name" value="Pantoate_ligase"/>
    <property type="match status" value="1"/>
</dbReference>
<dbReference type="UniPathway" id="UPA00028">
    <property type="reaction ID" value="UER00005"/>
</dbReference>
<proteinExistence type="inferred from homology"/>
<evidence type="ECO:0000256" key="11">
    <source>
        <dbReference type="ARBA" id="ARBA00048258"/>
    </source>
</evidence>
<keyword evidence="8 13" id="KW-0566">Pantothenate biosynthesis</keyword>
<feature type="binding site" evidence="13">
    <location>
        <position position="61"/>
    </location>
    <ligand>
        <name>(R)-pantoate</name>
        <dbReference type="ChEBI" id="CHEBI:15980"/>
    </ligand>
</feature>
<gene>
    <name evidence="13" type="primary">panC</name>
    <name evidence="14" type="ordered locus">Theam_1309</name>
</gene>
<dbReference type="InterPro" id="IPR014729">
    <property type="entry name" value="Rossmann-like_a/b/a_fold"/>
</dbReference>
<evidence type="ECO:0000256" key="3">
    <source>
        <dbReference type="ARBA" id="ARBA00009256"/>
    </source>
</evidence>
<dbReference type="InterPro" id="IPR004821">
    <property type="entry name" value="Cyt_trans-like"/>
</dbReference>
<evidence type="ECO:0000256" key="13">
    <source>
        <dbReference type="HAMAP-Rule" id="MF_00158"/>
    </source>
</evidence>
<evidence type="ECO:0000256" key="6">
    <source>
        <dbReference type="ARBA" id="ARBA00022490"/>
    </source>
</evidence>
<dbReference type="EMBL" id="CP002444">
    <property type="protein sequence ID" value="ADU97272.1"/>
    <property type="molecule type" value="Genomic_DNA"/>
</dbReference>
<dbReference type="NCBIfam" id="TIGR00125">
    <property type="entry name" value="cyt_tran_rel"/>
    <property type="match status" value="1"/>
</dbReference>
<evidence type="ECO:0000313" key="14">
    <source>
        <dbReference type="EMBL" id="ADU97272.1"/>
    </source>
</evidence>
<evidence type="ECO:0000256" key="1">
    <source>
        <dbReference type="ARBA" id="ARBA00004496"/>
    </source>
</evidence>
<evidence type="ECO:0000256" key="12">
    <source>
        <dbReference type="ARBA" id="ARBA00055042"/>
    </source>
</evidence>
<keyword evidence="15" id="KW-1185">Reference proteome</keyword>
<dbReference type="InterPro" id="IPR003721">
    <property type="entry name" value="Pantoate_ligase"/>
</dbReference>
<comment type="pathway">
    <text evidence="2 13">Cofactor biosynthesis; (R)-pantothenate biosynthesis; (R)-pantothenate from (R)-pantoate and beta-alanine: step 1/1.</text>
</comment>
<protein>
    <recommendedName>
        <fullName evidence="5 13">Pantothenate synthetase</fullName>
        <shortName evidence="13">PS</shortName>
        <ecNumber evidence="4 13">6.3.2.1</ecNumber>
    </recommendedName>
    <alternativeName>
        <fullName evidence="13">Pantoate--beta-alanine ligase</fullName>
    </alternativeName>
    <alternativeName>
        <fullName evidence="13">Pantoate-activating enzyme</fullName>
    </alternativeName>
</protein>
<dbReference type="CDD" id="cd00560">
    <property type="entry name" value="PanC"/>
    <property type="match status" value="1"/>
</dbReference>
<dbReference type="KEGG" id="tam:Theam_1309"/>
<dbReference type="STRING" id="648996.Theam_1309"/>
<dbReference type="FunFam" id="3.40.50.620:FF:000114">
    <property type="entry name" value="Pantothenate synthetase"/>
    <property type="match status" value="1"/>
</dbReference>
<dbReference type="HOGENOM" id="CLU_047148_0_0_0"/>
<comment type="subcellular location">
    <subcellularLocation>
        <location evidence="1 13">Cytoplasm</location>
    </subcellularLocation>
</comment>
<feature type="binding site" evidence="13">
    <location>
        <position position="153"/>
    </location>
    <ligand>
        <name>(R)-pantoate</name>
        <dbReference type="ChEBI" id="CHEBI:15980"/>
    </ligand>
</feature>
<keyword evidence="9 13" id="KW-0547">Nucleotide-binding</keyword>
<feature type="binding site" evidence="13">
    <location>
        <begin position="30"/>
        <end position="37"/>
    </location>
    <ligand>
        <name>ATP</name>
        <dbReference type="ChEBI" id="CHEBI:30616"/>
    </ligand>
</feature>
<evidence type="ECO:0000313" key="15">
    <source>
        <dbReference type="Proteomes" id="UP000006362"/>
    </source>
</evidence>
<accession>E8T3E0</accession>
<keyword evidence="10 13" id="KW-0067">ATP-binding</keyword>
<reference evidence="14" key="1">
    <citation type="submission" date="2011-01" db="EMBL/GenBank/DDBJ databases">
        <title>Complete sequence of chromosome of Thermovibrio ammonificans HB-1.</title>
        <authorList>
            <consortium name="US DOE Joint Genome Institute"/>
            <person name="Lucas S."/>
            <person name="Copeland A."/>
            <person name="Lapidus A."/>
            <person name="Cheng J.-F."/>
            <person name="Goodwin L."/>
            <person name="Pitluck S."/>
            <person name="Davenport K."/>
            <person name="Detter J.C."/>
            <person name="Han C."/>
            <person name="Tapia R."/>
            <person name="Land M."/>
            <person name="Hauser L."/>
            <person name="Kyrpides N."/>
            <person name="Ivanova N."/>
            <person name="Ovchinnikova G."/>
            <person name="Vetriani C."/>
            <person name="Woyke T."/>
        </authorList>
    </citation>
    <scope>NUCLEOTIDE SEQUENCE [LARGE SCALE GENOMIC DNA]</scope>
    <source>
        <strain evidence="14">HB-1</strain>
    </source>
</reference>
<feature type="active site" description="Proton donor" evidence="13">
    <location>
        <position position="37"/>
    </location>
</feature>
<evidence type="ECO:0000256" key="2">
    <source>
        <dbReference type="ARBA" id="ARBA00004990"/>
    </source>
</evidence>
<feature type="binding site" evidence="13">
    <location>
        <position position="61"/>
    </location>
    <ligand>
        <name>beta-alanine</name>
        <dbReference type="ChEBI" id="CHEBI:57966"/>
    </ligand>
</feature>
<dbReference type="PANTHER" id="PTHR21299">
    <property type="entry name" value="CYTIDYLATE KINASE/PANTOATE-BETA-ALANINE LIGASE"/>
    <property type="match status" value="1"/>
</dbReference>
<dbReference type="HAMAP" id="MF_00158">
    <property type="entry name" value="PanC"/>
    <property type="match status" value="1"/>
</dbReference>
<name>E8T3E0_THEA1</name>
<dbReference type="EC" id="6.3.2.1" evidence="4 13"/>
<dbReference type="SUPFAM" id="SSF52374">
    <property type="entry name" value="Nucleotidylyl transferase"/>
    <property type="match status" value="1"/>
</dbReference>
<comment type="function">
    <text evidence="12 13">Catalyzes the condensation of pantoate with beta-alanine in an ATP-dependent reaction via a pantoyl-adenylate intermediate.</text>
</comment>
<dbReference type="NCBIfam" id="TIGR00018">
    <property type="entry name" value="panC"/>
    <property type="match status" value="1"/>
</dbReference>
<dbReference type="Gene3D" id="3.40.50.620">
    <property type="entry name" value="HUPs"/>
    <property type="match status" value="1"/>
</dbReference>
<evidence type="ECO:0000256" key="4">
    <source>
        <dbReference type="ARBA" id="ARBA00012219"/>
    </source>
</evidence>
<dbReference type="AlphaFoldDB" id="E8T3E0"/>
<comment type="subunit">
    <text evidence="13">Homodimer.</text>
</comment>
<dbReference type="FunFam" id="3.30.1300.10:FF:000001">
    <property type="entry name" value="Pantothenate synthetase"/>
    <property type="match status" value="1"/>
</dbReference>
<dbReference type="GO" id="GO:0005829">
    <property type="term" value="C:cytosol"/>
    <property type="evidence" value="ECO:0007669"/>
    <property type="project" value="TreeGrafter"/>
</dbReference>
<dbReference type="GO" id="GO:0004592">
    <property type="term" value="F:pantoate-beta-alanine ligase activity"/>
    <property type="evidence" value="ECO:0007669"/>
    <property type="project" value="UniProtKB-UniRule"/>
</dbReference>
<dbReference type="eggNOG" id="COG0414">
    <property type="taxonomic scope" value="Bacteria"/>
</dbReference>
<dbReference type="PANTHER" id="PTHR21299:SF1">
    <property type="entry name" value="PANTOATE--BETA-ALANINE LIGASE"/>
    <property type="match status" value="1"/>
</dbReference>
<comment type="miscellaneous">
    <text evidence="13">The reaction proceeds by a bi uni uni bi ping pong mechanism.</text>
</comment>
<keyword evidence="7 13" id="KW-0436">Ligase</keyword>
<evidence type="ECO:0000256" key="7">
    <source>
        <dbReference type="ARBA" id="ARBA00022598"/>
    </source>
</evidence>
<dbReference type="GO" id="GO:0015940">
    <property type="term" value="P:pantothenate biosynthetic process"/>
    <property type="evidence" value="ECO:0007669"/>
    <property type="project" value="UniProtKB-UniRule"/>
</dbReference>
<keyword evidence="6 13" id="KW-0963">Cytoplasm</keyword>
<comment type="catalytic activity">
    <reaction evidence="11 13">
        <text>(R)-pantoate + beta-alanine + ATP = (R)-pantothenate + AMP + diphosphate + H(+)</text>
        <dbReference type="Rhea" id="RHEA:10912"/>
        <dbReference type="ChEBI" id="CHEBI:15378"/>
        <dbReference type="ChEBI" id="CHEBI:15980"/>
        <dbReference type="ChEBI" id="CHEBI:29032"/>
        <dbReference type="ChEBI" id="CHEBI:30616"/>
        <dbReference type="ChEBI" id="CHEBI:33019"/>
        <dbReference type="ChEBI" id="CHEBI:57966"/>
        <dbReference type="ChEBI" id="CHEBI:456215"/>
        <dbReference type="EC" id="6.3.2.1"/>
    </reaction>
</comment>
<dbReference type="GO" id="GO:0005524">
    <property type="term" value="F:ATP binding"/>
    <property type="evidence" value="ECO:0007669"/>
    <property type="project" value="UniProtKB-KW"/>
</dbReference>
<feature type="binding site" evidence="13">
    <location>
        <begin position="184"/>
        <end position="187"/>
    </location>
    <ligand>
        <name>ATP</name>
        <dbReference type="ChEBI" id="CHEBI:30616"/>
    </ligand>
</feature>
<dbReference type="RefSeq" id="WP_013538058.1">
    <property type="nucleotide sequence ID" value="NC_014926.1"/>
</dbReference>
<feature type="binding site" evidence="13">
    <location>
        <position position="176"/>
    </location>
    <ligand>
        <name>ATP</name>
        <dbReference type="ChEBI" id="CHEBI:30616"/>
    </ligand>
</feature>
<evidence type="ECO:0000256" key="5">
    <source>
        <dbReference type="ARBA" id="ARBA00014155"/>
    </source>
</evidence>
<evidence type="ECO:0000256" key="9">
    <source>
        <dbReference type="ARBA" id="ARBA00022741"/>
    </source>
</evidence>
<feature type="binding site" evidence="13">
    <location>
        <begin position="147"/>
        <end position="150"/>
    </location>
    <ligand>
        <name>ATP</name>
        <dbReference type="ChEBI" id="CHEBI:30616"/>
    </ligand>
</feature>
<dbReference type="Proteomes" id="UP000006362">
    <property type="component" value="Chromosome"/>
</dbReference>
<evidence type="ECO:0000256" key="10">
    <source>
        <dbReference type="ARBA" id="ARBA00022840"/>
    </source>
</evidence>
<dbReference type="OrthoDB" id="9773087at2"/>
<comment type="similarity">
    <text evidence="3 13">Belongs to the pantothenate synthetase family.</text>
</comment>
<dbReference type="InterPro" id="IPR042176">
    <property type="entry name" value="Pantoate_ligase_C"/>
</dbReference>
<dbReference type="Gene3D" id="3.30.1300.10">
    <property type="entry name" value="Pantoate-beta-alanine ligase, C-terminal domain"/>
    <property type="match status" value="1"/>
</dbReference>